<comment type="caution">
    <text evidence="1">The sequence shown here is derived from an EMBL/GenBank/DDBJ whole genome shotgun (WGS) entry which is preliminary data.</text>
</comment>
<proteinExistence type="predicted"/>
<name>A0A0G9H3K1_9GAMM</name>
<dbReference type="EMBL" id="JPLA01000022">
    <property type="protein sequence ID" value="KLD64086.1"/>
    <property type="molecule type" value="Genomic_DNA"/>
</dbReference>
<dbReference type="PATRIC" id="fig|1440762.4.peg.1168"/>
<dbReference type="STRING" id="1440762.Y882_08355"/>
<dbReference type="Proteomes" id="UP000035481">
    <property type="component" value="Unassembled WGS sequence"/>
</dbReference>
<evidence type="ECO:0000313" key="2">
    <source>
        <dbReference type="Proteomes" id="UP000035481"/>
    </source>
</evidence>
<dbReference type="RefSeq" id="WP_046971428.1">
    <property type="nucleotide sequence ID" value="NZ_JPLA01000022.1"/>
</dbReference>
<reference evidence="1 2" key="1">
    <citation type="journal article" date="2015" name="Antonie Van Leeuwenhoek">
        <title>A phylogenomic and molecular marker based taxonomic framework for the order Xanthomonadales: proposal to transfer the families Algiphilaceae and Solimonadaceae to the order Nevskiales ord. nov. and to create a new family within the order Xanthomonadales, the family Rhodanobacteraceae fam. nov., containing the genus Rhodanobacter and its closest relatives.</title>
        <authorList>
            <person name="Naushad S."/>
            <person name="Adeolu M."/>
            <person name="Wong S."/>
            <person name="Sohail M."/>
            <person name="Schellhorn H.E."/>
            <person name="Gupta R.S."/>
        </authorList>
    </citation>
    <scope>NUCLEOTIDE SEQUENCE [LARGE SCALE GENOMIC DNA]</scope>
    <source>
        <strain evidence="1 2">DSM 16301</strain>
    </source>
</reference>
<dbReference type="OrthoDB" id="8780806at2"/>
<dbReference type="AlphaFoldDB" id="A0A0G9H3K1"/>
<sequence>MGLMDTLLQQVTGAMSADSVEHLQNAPTGTLGQCITAMFHSDQTPPFADMVGQLFGQSNDAQRAGMLNQLLAAAGPALLAQAGGALGASLPPGTTELTPEQASQFSATDVHAMAAQVQQANPGVVEAIGHFYSEHPALIKTLGSAALAIGLAKLREHQQA</sequence>
<protein>
    <submittedName>
        <fullName evidence="1">Uncharacterized protein</fullName>
    </submittedName>
</protein>
<evidence type="ECO:0000313" key="1">
    <source>
        <dbReference type="EMBL" id="KLD64086.1"/>
    </source>
</evidence>
<organism evidence="1 2">
    <name type="scientific">Dyella japonica DSM 16301</name>
    <dbReference type="NCBI Taxonomy" id="1440762"/>
    <lineage>
        <taxon>Bacteria</taxon>
        <taxon>Pseudomonadati</taxon>
        <taxon>Pseudomonadota</taxon>
        <taxon>Gammaproteobacteria</taxon>
        <taxon>Lysobacterales</taxon>
        <taxon>Rhodanobacteraceae</taxon>
        <taxon>Dyella</taxon>
    </lineage>
</organism>
<accession>A0A0G9H3K1</accession>
<gene>
    <name evidence="1" type="ORF">Y882_08355</name>
</gene>